<dbReference type="Pfam" id="PF13622">
    <property type="entry name" value="4HBT_3"/>
    <property type="match status" value="1"/>
</dbReference>
<dbReference type="AlphaFoldDB" id="A0A9X2RN10"/>
<dbReference type="SUPFAM" id="SSF54637">
    <property type="entry name" value="Thioesterase/thiol ester dehydrase-isomerase"/>
    <property type="match status" value="2"/>
</dbReference>
<name>A0A9X2RN10_9ACTN</name>
<comment type="caution">
    <text evidence="3">The sequence shown here is derived from an EMBL/GenBank/DDBJ whole genome shotgun (WGS) entry which is preliminary data.</text>
</comment>
<dbReference type="EMBL" id="JANIID010000004">
    <property type="protein sequence ID" value="MCQ8769515.1"/>
    <property type="molecule type" value="Genomic_DNA"/>
</dbReference>
<evidence type="ECO:0000313" key="4">
    <source>
        <dbReference type="Proteomes" id="UP001142374"/>
    </source>
</evidence>
<gene>
    <name evidence="3" type="ORF">NQU55_06935</name>
</gene>
<dbReference type="Pfam" id="PF20789">
    <property type="entry name" value="4HBT_3C"/>
    <property type="match status" value="1"/>
</dbReference>
<evidence type="ECO:0000313" key="3">
    <source>
        <dbReference type="EMBL" id="MCQ8769515.1"/>
    </source>
</evidence>
<dbReference type="RefSeq" id="WP_206329691.1">
    <property type="nucleotide sequence ID" value="NZ_JAATER010000258.1"/>
</dbReference>
<proteinExistence type="predicted"/>
<dbReference type="Proteomes" id="UP001142374">
    <property type="component" value="Unassembled WGS sequence"/>
</dbReference>
<dbReference type="InterPro" id="IPR049450">
    <property type="entry name" value="ACOT8-like_C"/>
</dbReference>
<dbReference type="InterPro" id="IPR029069">
    <property type="entry name" value="HotDog_dom_sf"/>
</dbReference>
<evidence type="ECO:0000259" key="2">
    <source>
        <dbReference type="Pfam" id="PF20789"/>
    </source>
</evidence>
<dbReference type="Gene3D" id="2.40.160.210">
    <property type="entry name" value="Acyl-CoA thioesterase, double hotdog domain"/>
    <property type="match status" value="1"/>
</dbReference>
<accession>A0A9X2RN10</accession>
<keyword evidence="4" id="KW-1185">Reference proteome</keyword>
<dbReference type="CDD" id="cd03440">
    <property type="entry name" value="hot_dog"/>
    <property type="match status" value="1"/>
</dbReference>
<sequence>MTSTASPLSPVALLDRSSGEGIAAGSHLHGFGGFHGGLTLALLASAMQDAAGEVAPGLRLQSATARFLRPIGDDFRLETSLLRAGRTLTTLGGRAVTEKGVHVEGSAVFGHPQPADWQSFAPAIPDAPPPEECDVFVIPPEFVAISTYLEIRPVGPNRPYAGGAEPELIAWIRILEDERPPDALRFVFLMDSLAPSYAAVLSTLALVPTVELTVRPGAHLAQASSPWILLRARTRSATAEGWVDEEIDAWGRDGAHLGSAQQLRIVRTG</sequence>
<feature type="domain" description="Acyl-CoA thioesterase-like C-terminal" evidence="2">
    <location>
        <begin position="130"/>
        <end position="265"/>
    </location>
</feature>
<feature type="domain" description="Acyl-CoA thioesterase-like N-terminal HotDog" evidence="1">
    <location>
        <begin position="32"/>
        <end position="110"/>
    </location>
</feature>
<dbReference type="InterPro" id="IPR049449">
    <property type="entry name" value="TesB_ACOT8-like_N"/>
</dbReference>
<protein>
    <submittedName>
        <fullName evidence="3">Thioesterase family protein</fullName>
    </submittedName>
</protein>
<dbReference type="InterPro" id="IPR042171">
    <property type="entry name" value="Acyl-CoA_hotdog"/>
</dbReference>
<organism evidence="3 4">
    <name type="scientific">Streptomyces telluris</name>
    <dbReference type="NCBI Taxonomy" id="2720021"/>
    <lineage>
        <taxon>Bacteria</taxon>
        <taxon>Bacillati</taxon>
        <taxon>Actinomycetota</taxon>
        <taxon>Actinomycetes</taxon>
        <taxon>Kitasatosporales</taxon>
        <taxon>Streptomycetaceae</taxon>
        <taxon>Streptomyces</taxon>
    </lineage>
</organism>
<reference evidence="3" key="1">
    <citation type="submission" date="2022-06" db="EMBL/GenBank/DDBJ databases">
        <title>WGS of actinobacteria.</title>
        <authorList>
            <person name="Thawai C."/>
        </authorList>
    </citation>
    <scope>NUCLEOTIDE SEQUENCE</scope>
    <source>
        <strain evidence="3">AA8</strain>
    </source>
</reference>
<evidence type="ECO:0000259" key="1">
    <source>
        <dbReference type="Pfam" id="PF13622"/>
    </source>
</evidence>